<dbReference type="InParanoid" id="A0A482XNN7"/>
<organism evidence="1 2">
    <name type="scientific">Laodelphax striatellus</name>
    <name type="common">Small brown planthopper</name>
    <name type="synonym">Delphax striatella</name>
    <dbReference type="NCBI Taxonomy" id="195883"/>
    <lineage>
        <taxon>Eukaryota</taxon>
        <taxon>Metazoa</taxon>
        <taxon>Ecdysozoa</taxon>
        <taxon>Arthropoda</taxon>
        <taxon>Hexapoda</taxon>
        <taxon>Insecta</taxon>
        <taxon>Pterygota</taxon>
        <taxon>Neoptera</taxon>
        <taxon>Paraneoptera</taxon>
        <taxon>Hemiptera</taxon>
        <taxon>Auchenorrhyncha</taxon>
        <taxon>Fulgoroidea</taxon>
        <taxon>Delphacidae</taxon>
        <taxon>Criomorphinae</taxon>
        <taxon>Laodelphax</taxon>
    </lineage>
</organism>
<gene>
    <name evidence="1" type="ORF">LSTR_LSTR004913</name>
</gene>
<evidence type="ECO:0000313" key="2">
    <source>
        <dbReference type="Proteomes" id="UP000291343"/>
    </source>
</evidence>
<reference evidence="1 2" key="1">
    <citation type="journal article" date="2017" name="Gigascience">
        <title>Genome sequence of the small brown planthopper, Laodelphax striatellus.</title>
        <authorList>
            <person name="Zhu J."/>
            <person name="Jiang F."/>
            <person name="Wang X."/>
            <person name="Yang P."/>
            <person name="Bao Y."/>
            <person name="Zhao W."/>
            <person name="Wang W."/>
            <person name="Lu H."/>
            <person name="Wang Q."/>
            <person name="Cui N."/>
            <person name="Li J."/>
            <person name="Chen X."/>
            <person name="Luo L."/>
            <person name="Yu J."/>
            <person name="Kang L."/>
            <person name="Cui F."/>
        </authorList>
    </citation>
    <scope>NUCLEOTIDE SEQUENCE [LARGE SCALE GENOMIC DNA]</scope>
    <source>
        <strain evidence="1">Lst14</strain>
    </source>
</reference>
<comment type="caution">
    <text evidence="1">The sequence shown here is derived from an EMBL/GenBank/DDBJ whole genome shotgun (WGS) entry which is preliminary data.</text>
</comment>
<evidence type="ECO:0000313" key="1">
    <source>
        <dbReference type="EMBL" id="RZF47204.1"/>
    </source>
</evidence>
<dbReference type="AlphaFoldDB" id="A0A482XNN7"/>
<accession>A0A482XNN7</accession>
<feature type="non-terminal residue" evidence="1">
    <location>
        <position position="1"/>
    </location>
</feature>
<keyword evidence="2" id="KW-1185">Reference proteome</keyword>
<name>A0A482XNN7_LAOST</name>
<dbReference type="EMBL" id="QKKF02004629">
    <property type="protein sequence ID" value="RZF47204.1"/>
    <property type="molecule type" value="Genomic_DNA"/>
</dbReference>
<protein>
    <submittedName>
        <fullName evidence="1">Uncharacterized protein</fullName>
    </submittedName>
</protein>
<proteinExistence type="predicted"/>
<dbReference type="Proteomes" id="UP000291343">
    <property type="component" value="Unassembled WGS sequence"/>
</dbReference>
<sequence>LVMAVNKKVMGWWIQWNPALTSAAPFATFDKSLSNKGPASCLVKLLLGTNFTAKGKRRKFEWGQMLVVDAFCLCAGG</sequence>